<evidence type="ECO:0000313" key="3">
    <source>
        <dbReference type="Proteomes" id="UP000789570"/>
    </source>
</evidence>
<gene>
    <name evidence="2" type="ORF">FCALED_LOCUS16287</name>
</gene>
<dbReference type="EMBL" id="CAJVPQ010018249">
    <property type="protein sequence ID" value="CAG8750569.1"/>
    <property type="molecule type" value="Genomic_DNA"/>
</dbReference>
<feature type="non-terminal residue" evidence="2">
    <location>
        <position position="533"/>
    </location>
</feature>
<dbReference type="OrthoDB" id="10590503at2759"/>
<reference evidence="2" key="1">
    <citation type="submission" date="2021-06" db="EMBL/GenBank/DDBJ databases">
        <authorList>
            <person name="Kallberg Y."/>
            <person name="Tangrot J."/>
            <person name="Rosling A."/>
        </authorList>
    </citation>
    <scope>NUCLEOTIDE SEQUENCE</scope>
    <source>
        <strain evidence="2">UK204</strain>
    </source>
</reference>
<evidence type="ECO:0000256" key="1">
    <source>
        <dbReference type="SAM" id="MobiDB-lite"/>
    </source>
</evidence>
<dbReference type="AlphaFoldDB" id="A0A9N9IVN3"/>
<name>A0A9N9IVN3_9GLOM</name>
<dbReference type="PANTHER" id="PTHR15600">
    <property type="entry name" value="SACSIN"/>
    <property type="match status" value="1"/>
</dbReference>
<feature type="region of interest" description="Disordered" evidence="1">
    <location>
        <begin position="509"/>
        <end position="533"/>
    </location>
</feature>
<comment type="caution">
    <text evidence="2">The sequence shown here is derived from an EMBL/GenBank/DDBJ whole genome shotgun (WGS) entry which is preliminary data.</text>
</comment>
<proteinExistence type="predicted"/>
<feature type="non-terminal residue" evidence="2">
    <location>
        <position position="1"/>
    </location>
</feature>
<dbReference type="Proteomes" id="UP000789570">
    <property type="component" value="Unassembled WGS sequence"/>
</dbReference>
<protein>
    <submittedName>
        <fullName evidence="2">10041_t:CDS:1</fullName>
    </submittedName>
</protein>
<keyword evidence="3" id="KW-1185">Reference proteome</keyword>
<dbReference type="GO" id="GO:0030544">
    <property type="term" value="F:Hsp70 protein binding"/>
    <property type="evidence" value="ECO:0007669"/>
    <property type="project" value="TreeGrafter"/>
</dbReference>
<organism evidence="2 3">
    <name type="scientific">Funneliformis caledonium</name>
    <dbReference type="NCBI Taxonomy" id="1117310"/>
    <lineage>
        <taxon>Eukaryota</taxon>
        <taxon>Fungi</taxon>
        <taxon>Fungi incertae sedis</taxon>
        <taxon>Mucoromycota</taxon>
        <taxon>Glomeromycotina</taxon>
        <taxon>Glomeromycetes</taxon>
        <taxon>Glomerales</taxon>
        <taxon>Glomeraceae</taxon>
        <taxon>Funneliformis</taxon>
    </lineage>
</organism>
<sequence>VSSYIIKPDDIISVLGSFQADTSYPSNLNRVLQPREISMLVEYLSNYLRFVANDASNVIDVIKHLPIFSEVGNATPISLIGNQNWYLLPYGENNSYGEIIYPSERGKFLNSASPNLRYILEDIIKVPRLDSYNYWQNYVIPFLKSQPQRDIDIIIDKLLFDKSPSLLNELKDSLGETSFIPVGTLEMSQQKLISSNIKLANPTELFDPEDEAIISLFFEDEHVFPTGKYGDPRYFSSLKFLGMKSILSPNDIISRINTIVTRVQNPAIDDDLIRTKALNLFKYLDERWDQLNDNSYEFMYAILRNEWIPTIDNSGRHIFSRLKNCYCKKYKNLVGLIAPTLDYDASNYEFLKILEQPDIKMVLKQLEICYNGLAKHQTPDELKIICNAIYEYMNKLFHRRNFRLIIKLELEHKPWIFYGNQFYTIDKIFTRLPNEFKDNGSLIELPLEYAVQFGSMFKSMGVQDEIGVNGLILIINNMVKGDENRILSTKEVQKVIQFLERIATLQMENRREGKSPESLDGLLIPSTDNKLVN</sequence>
<dbReference type="InterPro" id="IPR052972">
    <property type="entry name" value="Sacsin_chaperone_reg"/>
</dbReference>
<dbReference type="PANTHER" id="PTHR15600:SF42">
    <property type="entry name" value="SACSIN"/>
    <property type="match status" value="1"/>
</dbReference>
<evidence type="ECO:0000313" key="2">
    <source>
        <dbReference type="EMBL" id="CAG8750569.1"/>
    </source>
</evidence>
<accession>A0A9N9IVN3</accession>